<dbReference type="PROSITE" id="PS50943">
    <property type="entry name" value="HTH_CROC1"/>
    <property type="match status" value="1"/>
</dbReference>
<name>A0A4R6J286_9BACT</name>
<feature type="domain" description="HTH cro/C1-type" evidence="1">
    <location>
        <begin position="14"/>
        <end position="68"/>
    </location>
</feature>
<dbReference type="RefSeq" id="WP_133473977.1">
    <property type="nucleotide sequence ID" value="NZ_SNWP01000010.1"/>
</dbReference>
<dbReference type="Pfam" id="PF13560">
    <property type="entry name" value="HTH_31"/>
    <property type="match status" value="1"/>
</dbReference>
<dbReference type="InterPro" id="IPR001387">
    <property type="entry name" value="Cro/C1-type_HTH"/>
</dbReference>
<dbReference type="Proteomes" id="UP000295741">
    <property type="component" value="Unassembled WGS sequence"/>
</dbReference>
<comment type="caution">
    <text evidence="2">The sequence shown here is derived from an EMBL/GenBank/DDBJ whole genome shotgun (WGS) entry which is preliminary data.</text>
</comment>
<dbReference type="GO" id="GO:0003677">
    <property type="term" value="F:DNA binding"/>
    <property type="evidence" value="ECO:0007669"/>
    <property type="project" value="InterPro"/>
</dbReference>
<evidence type="ECO:0000313" key="2">
    <source>
        <dbReference type="EMBL" id="TDO29374.1"/>
    </source>
</evidence>
<dbReference type="OrthoDB" id="769934at2"/>
<evidence type="ECO:0000313" key="3">
    <source>
        <dbReference type="Proteomes" id="UP000295741"/>
    </source>
</evidence>
<dbReference type="EMBL" id="SNWP01000010">
    <property type="protein sequence ID" value="TDO29374.1"/>
    <property type="molecule type" value="Genomic_DNA"/>
</dbReference>
<proteinExistence type="predicted"/>
<dbReference type="CDD" id="cd00093">
    <property type="entry name" value="HTH_XRE"/>
    <property type="match status" value="1"/>
</dbReference>
<accession>A0A4R6J286</accession>
<dbReference type="SUPFAM" id="SSF47413">
    <property type="entry name" value="lambda repressor-like DNA-binding domains"/>
    <property type="match status" value="1"/>
</dbReference>
<dbReference type="AlphaFoldDB" id="A0A4R6J286"/>
<reference evidence="2 3" key="1">
    <citation type="submission" date="2019-03" db="EMBL/GenBank/DDBJ databases">
        <title>Genomic Encyclopedia of Archaeal and Bacterial Type Strains, Phase II (KMG-II): from individual species to whole genera.</title>
        <authorList>
            <person name="Goeker M."/>
        </authorList>
    </citation>
    <scope>NUCLEOTIDE SEQUENCE [LARGE SCALE GENOMIC DNA]</scope>
    <source>
        <strain evidence="2 3">DSM 28323</strain>
    </source>
</reference>
<protein>
    <submittedName>
        <fullName evidence="2">Helix-turn-helix protein</fullName>
    </submittedName>
</protein>
<keyword evidence="3" id="KW-1185">Reference proteome</keyword>
<sequence length="76" mass="8667">MNKDAVLEAFGKHLTQIRKERKLSIHQLAIACDMEYSHLQRIEKGKVNIVLITLLTIAQGLEMSPEELLHGFKTPK</sequence>
<evidence type="ECO:0000259" key="1">
    <source>
        <dbReference type="PROSITE" id="PS50943"/>
    </source>
</evidence>
<dbReference type="Gene3D" id="1.10.260.40">
    <property type="entry name" value="lambda repressor-like DNA-binding domains"/>
    <property type="match status" value="1"/>
</dbReference>
<organism evidence="2 3">
    <name type="scientific">Sediminibacterium goheungense</name>
    <dbReference type="NCBI Taxonomy" id="1086393"/>
    <lineage>
        <taxon>Bacteria</taxon>
        <taxon>Pseudomonadati</taxon>
        <taxon>Bacteroidota</taxon>
        <taxon>Chitinophagia</taxon>
        <taxon>Chitinophagales</taxon>
        <taxon>Chitinophagaceae</taxon>
        <taxon>Sediminibacterium</taxon>
    </lineage>
</organism>
<gene>
    <name evidence="2" type="ORF">BC659_1463</name>
</gene>
<dbReference type="SMART" id="SM00530">
    <property type="entry name" value="HTH_XRE"/>
    <property type="match status" value="1"/>
</dbReference>
<dbReference type="InterPro" id="IPR010982">
    <property type="entry name" value="Lambda_DNA-bd_dom_sf"/>
</dbReference>